<dbReference type="PANTHER" id="PTHR30469:SF15">
    <property type="entry name" value="HLYD FAMILY OF SECRETION PROTEINS"/>
    <property type="match status" value="1"/>
</dbReference>
<evidence type="ECO:0000256" key="5">
    <source>
        <dbReference type="ARBA" id="ARBA00058766"/>
    </source>
</evidence>
<evidence type="ECO:0000259" key="8">
    <source>
        <dbReference type="Pfam" id="PF25989"/>
    </source>
</evidence>
<evidence type="ECO:0000256" key="4">
    <source>
        <dbReference type="ARBA" id="ARBA00043263"/>
    </source>
</evidence>
<dbReference type="Pfam" id="PF25973">
    <property type="entry name" value="BSH_CzcB"/>
    <property type="match status" value="1"/>
</dbReference>
<evidence type="ECO:0000256" key="1">
    <source>
        <dbReference type="ARBA" id="ARBA00009477"/>
    </source>
</evidence>
<dbReference type="EMBL" id="CGIH01000005">
    <property type="protein sequence ID" value="CFX11918.1"/>
    <property type="molecule type" value="Genomic_DNA"/>
</dbReference>
<keyword evidence="2" id="KW-0813">Transport</keyword>
<dbReference type="InterPro" id="IPR058792">
    <property type="entry name" value="Beta-barrel_RND_2"/>
</dbReference>
<dbReference type="Gene3D" id="2.40.420.20">
    <property type="match status" value="1"/>
</dbReference>
<dbReference type="InterPro" id="IPR006143">
    <property type="entry name" value="RND_pump_MFP"/>
</dbReference>
<gene>
    <name evidence="9" type="ORF">525</name>
</gene>
<dbReference type="AlphaFoldDB" id="A0A0E3W2P1"/>
<dbReference type="GO" id="GO:0015562">
    <property type="term" value="F:efflux transmembrane transporter activity"/>
    <property type="evidence" value="ECO:0007669"/>
    <property type="project" value="TreeGrafter"/>
</dbReference>
<evidence type="ECO:0000256" key="3">
    <source>
        <dbReference type="ARBA" id="ARBA00022833"/>
    </source>
</evidence>
<dbReference type="InterPro" id="IPR058647">
    <property type="entry name" value="BSH_CzcB-like"/>
</dbReference>
<feature type="domain" description="CzcB-like barrel-sandwich hybrid" evidence="7">
    <location>
        <begin position="64"/>
        <end position="216"/>
    </location>
</feature>
<sequence length="376" mass="39849">MDRIKRSLSILLVLVLPLVFLGGCGKEKEVIKETQLSVSTVKAEKRDIAQAVKYPGTVRGVNEVYIMAKIPARVTGVYVKPGDRVSAGQTLMTLDSSDFQAGIRQAEAGVAAAEAGKRQHDIQLENARLNYDRTKKLFEAGAASQQQLEAAESAVRALETGSIEATLQQAQAGLLAAQSQLNNCTVTSPINGTVGSVALSLGETANPSSPVATVSDTSRLEIETLVGESEISYIKPGNSVDILVKAVSDEPFKGTVSSVAGVADPMKRNYSVKVVLDNPDNKIKSGMFAEVLISTESKADVLTVPLAAVLPRGGREIVYVVDSKNRARELDVKTGLRDNKYVEITSGLKAGERVITKGNTLVNNGTLVRVISGGAK</sequence>
<dbReference type="FunFam" id="2.40.30.170:FF:000010">
    <property type="entry name" value="Efflux RND transporter periplasmic adaptor subunit"/>
    <property type="match status" value="1"/>
</dbReference>
<dbReference type="Gene3D" id="2.40.30.170">
    <property type="match status" value="1"/>
</dbReference>
<feature type="domain" description="CusB-like beta-barrel" evidence="6">
    <location>
        <begin position="225"/>
        <end position="296"/>
    </location>
</feature>
<dbReference type="GO" id="GO:1990281">
    <property type="term" value="C:efflux pump complex"/>
    <property type="evidence" value="ECO:0007669"/>
    <property type="project" value="TreeGrafter"/>
</dbReference>
<dbReference type="SUPFAM" id="SSF111369">
    <property type="entry name" value="HlyD-like secretion proteins"/>
    <property type="match status" value="1"/>
</dbReference>
<dbReference type="NCBIfam" id="TIGR01730">
    <property type="entry name" value="RND_mfp"/>
    <property type="match status" value="1"/>
</dbReference>
<dbReference type="Proteomes" id="UP000045545">
    <property type="component" value="Unassembled WGS sequence"/>
</dbReference>
<evidence type="ECO:0000313" key="10">
    <source>
        <dbReference type="Proteomes" id="UP000045545"/>
    </source>
</evidence>
<evidence type="ECO:0000259" key="6">
    <source>
        <dbReference type="Pfam" id="PF25954"/>
    </source>
</evidence>
<proteinExistence type="inferred from homology"/>
<dbReference type="InterPro" id="IPR058637">
    <property type="entry name" value="YknX-like_C"/>
</dbReference>
<keyword evidence="4" id="KW-0105">Cadmium resistance</keyword>
<keyword evidence="10" id="KW-1185">Reference proteome</keyword>
<name>A0A0E3W2P1_9FIRM</name>
<dbReference type="PROSITE" id="PS51257">
    <property type="entry name" value="PROKAR_LIPOPROTEIN"/>
    <property type="match status" value="1"/>
</dbReference>
<comment type="similarity">
    <text evidence="1">Belongs to the membrane fusion protein (MFP) (TC 8.A.1) family.</text>
</comment>
<dbReference type="STRING" id="690567.525"/>
<dbReference type="Gene3D" id="2.40.50.100">
    <property type="match status" value="1"/>
</dbReference>
<reference evidence="9 10" key="1">
    <citation type="submission" date="2015-03" db="EMBL/GenBank/DDBJ databases">
        <authorList>
            <person name="Murphy D."/>
        </authorList>
    </citation>
    <scope>NUCLEOTIDE SEQUENCE [LARGE SCALE GENOMIC DNA]</scope>
    <source>
        <strain evidence="9 10">OL-4</strain>
    </source>
</reference>
<dbReference type="GO" id="GO:0046686">
    <property type="term" value="P:response to cadmium ion"/>
    <property type="evidence" value="ECO:0007669"/>
    <property type="project" value="UniProtKB-KW"/>
</dbReference>
<evidence type="ECO:0000313" key="9">
    <source>
        <dbReference type="EMBL" id="CFX11918.1"/>
    </source>
</evidence>
<evidence type="ECO:0000259" key="7">
    <source>
        <dbReference type="Pfam" id="PF25973"/>
    </source>
</evidence>
<accession>A0A0E3W2P1</accession>
<dbReference type="Pfam" id="PF25989">
    <property type="entry name" value="YknX_C"/>
    <property type="match status" value="1"/>
</dbReference>
<comment type="function">
    <text evidence="5">CzcA and CzcB together would act in zinc efflux nearly as effectively as the complete czc efflux system (CzcABC). The CzcB protein is thought to funnel zinc cations to the CzcA transport protein.</text>
</comment>
<feature type="domain" description="YknX-like C-terminal permuted SH3-like" evidence="8">
    <location>
        <begin position="301"/>
        <end position="370"/>
    </location>
</feature>
<dbReference type="FunFam" id="2.40.420.20:FF:000006">
    <property type="entry name" value="RND family efflux transporter MFP subunit"/>
    <property type="match status" value="1"/>
</dbReference>
<dbReference type="Pfam" id="PF25954">
    <property type="entry name" value="Beta-barrel_RND_2"/>
    <property type="match status" value="1"/>
</dbReference>
<protein>
    <submittedName>
        <fullName evidence="9">RND efflux pump, membrane fusion protein</fullName>
    </submittedName>
</protein>
<evidence type="ECO:0000256" key="2">
    <source>
        <dbReference type="ARBA" id="ARBA00022448"/>
    </source>
</evidence>
<keyword evidence="3" id="KW-0862">Zinc</keyword>
<dbReference type="RefSeq" id="WP_046495459.1">
    <property type="nucleotide sequence ID" value="NZ_CGIH01000005.1"/>
</dbReference>
<dbReference type="PANTHER" id="PTHR30469">
    <property type="entry name" value="MULTIDRUG RESISTANCE PROTEIN MDTA"/>
    <property type="match status" value="1"/>
</dbReference>
<dbReference type="Gene3D" id="1.10.287.470">
    <property type="entry name" value="Helix hairpin bin"/>
    <property type="match status" value="1"/>
</dbReference>
<organism evidence="9 10">
    <name type="scientific">Syntrophomonas zehnderi OL-4</name>
    <dbReference type="NCBI Taxonomy" id="690567"/>
    <lineage>
        <taxon>Bacteria</taxon>
        <taxon>Bacillati</taxon>
        <taxon>Bacillota</taxon>
        <taxon>Clostridia</taxon>
        <taxon>Eubacteriales</taxon>
        <taxon>Syntrophomonadaceae</taxon>
        <taxon>Syntrophomonas</taxon>
    </lineage>
</organism>